<name>C6SNI0_NEIME</name>
<organism evidence="1">
    <name type="scientific">Neisseria meningitidis alpha275</name>
    <dbReference type="NCBI Taxonomy" id="295996"/>
    <lineage>
        <taxon>Bacteria</taxon>
        <taxon>Pseudomonadati</taxon>
        <taxon>Pseudomonadota</taxon>
        <taxon>Betaproteobacteria</taxon>
        <taxon>Neisseriales</taxon>
        <taxon>Neisseriaceae</taxon>
        <taxon>Neisseria</taxon>
    </lineage>
</organism>
<protein>
    <submittedName>
        <fullName evidence="1">Uncharacterized protein</fullName>
    </submittedName>
</protein>
<proteinExistence type="predicted"/>
<gene>
    <name evidence="1" type="ORF">NMW_2515</name>
</gene>
<dbReference type="AlphaFoldDB" id="C6SNI0"/>
<accession>C6SNI0</accession>
<evidence type="ECO:0000313" key="1">
    <source>
        <dbReference type="EMBL" id="CBA10066.1"/>
    </source>
</evidence>
<reference evidence="1" key="1">
    <citation type="journal article" date="2008" name="Proc. Natl. Acad. Sci. U.S.A.">
        <title>Whole-genome comparison of disease and carriage strains provides insights into virulence evolution in Neisseria meningitidis.</title>
        <authorList>
            <person name="Schoen C."/>
            <person name="Blom J."/>
            <person name="Claus H."/>
            <person name="Schramm-Glueck A."/>
            <person name="Brandt P."/>
            <person name="Mueller T."/>
            <person name="Goesmann A."/>
            <person name="Joseph B."/>
            <person name="Konietzny S."/>
            <person name="Kurzai O."/>
            <person name="Schmitt C."/>
            <person name="Friedrich T."/>
            <person name="Linke B."/>
            <person name="Vogel U."/>
            <person name="Frosch M."/>
        </authorList>
    </citation>
    <scope>NUCLEOTIDE SEQUENCE</scope>
    <source>
        <strain evidence="1">Alpha275</strain>
    </source>
</reference>
<dbReference type="EMBL" id="AM889138">
    <property type="protein sequence ID" value="CBA10066.1"/>
    <property type="molecule type" value="Genomic_DNA"/>
</dbReference>
<sequence length="31" mass="3638">MRRRFITVTPLQIDLTAYPDMAETAAFWHAD</sequence>